<organism evidence="2">
    <name type="scientific">Anguilla anguilla</name>
    <name type="common">European freshwater eel</name>
    <name type="synonym">Muraena anguilla</name>
    <dbReference type="NCBI Taxonomy" id="7936"/>
    <lineage>
        <taxon>Eukaryota</taxon>
        <taxon>Metazoa</taxon>
        <taxon>Chordata</taxon>
        <taxon>Craniata</taxon>
        <taxon>Vertebrata</taxon>
        <taxon>Euteleostomi</taxon>
        <taxon>Actinopterygii</taxon>
        <taxon>Neopterygii</taxon>
        <taxon>Teleostei</taxon>
        <taxon>Anguilliformes</taxon>
        <taxon>Anguillidae</taxon>
        <taxon>Anguilla</taxon>
    </lineage>
</organism>
<evidence type="ECO:0000313" key="2">
    <source>
        <dbReference type="EMBL" id="JAH46646.1"/>
    </source>
</evidence>
<feature type="region of interest" description="Disordered" evidence="1">
    <location>
        <begin position="1"/>
        <end position="28"/>
    </location>
</feature>
<evidence type="ECO:0000256" key="1">
    <source>
        <dbReference type="SAM" id="MobiDB-lite"/>
    </source>
</evidence>
<protein>
    <submittedName>
        <fullName evidence="2">Uncharacterized protein</fullName>
    </submittedName>
</protein>
<proteinExistence type="predicted"/>
<reference evidence="2" key="2">
    <citation type="journal article" date="2015" name="Fish Shellfish Immunol.">
        <title>Early steps in the European eel (Anguilla anguilla)-Vibrio vulnificus interaction in the gills: Role of the RtxA13 toxin.</title>
        <authorList>
            <person name="Callol A."/>
            <person name="Pajuelo D."/>
            <person name="Ebbesson L."/>
            <person name="Teles M."/>
            <person name="MacKenzie S."/>
            <person name="Amaro C."/>
        </authorList>
    </citation>
    <scope>NUCLEOTIDE SEQUENCE</scope>
</reference>
<reference evidence="2" key="1">
    <citation type="submission" date="2014-11" db="EMBL/GenBank/DDBJ databases">
        <authorList>
            <person name="Amaro Gonzalez C."/>
        </authorList>
    </citation>
    <scope>NUCLEOTIDE SEQUENCE</scope>
</reference>
<feature type="compositionally biased region" description="Basic residues" evidence="1">
    <location>
        <begin position="15"/>
        <end position="28"/>
    </location>
</feature>
<sequence length="28" mass="3203">MTLSAPLMPHQNKQPPKHRKRLVGTHQA</sequence>
<accession>A0A0E9SZ97</accession>
<dbReference type="EMBL" id="GBXM01061931">
    <property type="protein sequence ID" value="JAH46646.1"/>
    <property type="molecule type" value="Transcribed_RNA"/>
</dbReference>
<dbReference type="AlphaFoldDB" id="A0A0E9SZ97"/>
<name>A0A0E9SZ97_ANGAN</name>